<evidence type="ECO:0000313" key="2">
    <source>
        <dbReference type="Proteomes" id="UP000064189"/>
    </source>
</evidence>
<gene>
    <name evidence="1" type="ORF">AS888_00090</name>
</gene>
<dbReference type="RefSeq" id="WP_061141862.1">
    <property type="nucleotide sequence ID" value="NZ_LNNH01000013.1"/>
</dbReference>
<evidence type="ECO:0000313" key="1">
    <source>
        <dbReference type="EMBL" id="KWW20728.1"/>
    </source>
</evidence>
<keyword evidence="2" id="KW-1185">Reference proteome</keyword>
<accession>A0A109MZI6</accession>
<sequence length="296" mass="34110">MSNNHNLCISYLDESKIVHNGMQHYTIASMTARKADYIQIIEVEWATLRNTYNIPNGQVLHFTDIKYLLNPKPKTNRPYKPDLVYIFGDGSGNIDYCKLNNFFNDVLNTISSLPFVVQVTGLKSNPRHNIRQHGNRDFKSFVYFPPYIALREHLDLMAVYLLDLHHSAKTRYNKQSKCITKLRYDGDVGLEERDDLKEAYHHAITLGTKHFRPEIIKTLFDEIRFIGKQEVAQTGPITHAGSEIIDFITTIAARNMWGLETNKIPINVPNHANPIDPLPVINSKIVNQQKINDIYF</sequence>
<protein>
    <recommendedName>
        <fullName evidence="3">DUF3800 domain-containing protein</fullName>
    </recommendedName>
</protein>
<organism evidence="1 2">
    <name type="scientific">Peribacillus simplex</name>
    <dbReference type="NCBI Taxonomy" id="1478"/>
    <lineage>
        <taxon>Bacteria</taxon>
        <taxon>Bacillati</taxon>
        <taxon>Bacillota</taxon>
        <taxon>Bacilli</taxon>
        <taxon>Bacillales</taxon>
        <taxon>Bacillaceae</taxon>
        <taxon>Peribacillus</taxon>
    </lineage>
</organism>
<dbReference type="AlphaFoldDB" id="A0A109MZI6"/>
<comment type="caution">
    <text evidence="1">The sequence shown here is derived from an EMBL/GenBank/DDBJ whole genome shotgun (WGS) entry which is preliminary data.</text>
</comment>
<dbReference type="EMBL" id="LNNH01000013">
    <property type="protein sequence ID" value="KWW20728.1"/>
    <property type="molecule type" value="Genomic_DNA"/>
</dbReference>
<evidence type="ECO:0008006" key="3">
    <source>
        <dbReference type="Google" id="ProtNLM"/>
    </source>
</evidence>
<name>A0A109MZI6_9BACI</name>
<reference evidence="1 2" key="1">
    <citation type="submission" date="2015-11" db="EMBL/GenBank/DDBJ databases">
        <title>Genome Sequence of Bacillus simplex strain VanAntwerpen2.</title>
        <authorList>
            <person name="Couger M.B."/>
        </authorList>
    </citation>
    <scope>NUCLEOTIDE SEQUENCE [LARGE SCALE GENOMIC DNA]</scope>
    <source>
        <strain evidence="1 2">VanAntwerpen02</strain>
    </source>
</reference>
<proteinExistence type="predicted"/>
<dbReference type="Proteomes" id="UP000064189">
    <property type="component" value="Unassembled WGS sequence"/>
</dbReference>